<reference evidence="2 3" key="1">
    <citation type="submission" date="2021-06" db="EMBL/GenBank/DDBJ databases">
        <title>Caerostris extrusa draft genome.</title>
        <authorList>
            <person name="Kono N."/>
            <person name="Arakawa K."/>
        </authorList>
    </citation>
    <scope>NUCLEOTIDE SEQUENCE [LARGE SCALE GENOMIC DNA]</scope>
</reference>
<proteinExistence type="predicted"/>
<sequence>MVPAAMDSNRKARNRPPEERGGFGGGGHKEKRDSRRGTLCAPSYLAAPGKRHRTLYPHSGEKDDYLFRNGVEVLLSKTRFYSHCIPFFLLIVPSLQDLPLQNRENSAFYSIVFSEIPPQKRTMRVSSPTRDRF</sequence>
<dbReference type="Proteomes" id="UP001054945">
    <property type="component" value="Unassembled WGS sequence"/>
</dbReference>
<accession>A0AAV4TYX1</accession>
<protein>
    <submittedName>
        <fullName evidence="2">Uncharacterized protein</fullName>
    </submittedName>
</protein>
<evidence type="ECO:0000256" key="1">
    <source>
        <dbReference type="SAM" id="MobiDB-lite"/>
    </source>
</evidence>
<feature type="compositionally biased region" description="Basic and acidic residues" evidence="1">
    <location>
        <begin position="15"/>
        <end position="36"/>
    </location>
</feature>
<dbReference type="AlphaFoldDB" id="A0AAV4TYX1"/>
<organism evidence="2 3">
    <name type="scientific">Caerostris extrusa</name>
    <name type="common">Bark spider</name>
    <name type="synonym">Caerostris bankana</name>
    <dbReference type="NCBI Taxonomy" id="172846"/>
    <lineage>
        <taxon>Eukaryota</taxon>
        <taxon>Metazoa</taxon>
        <taxon>Ecdysozoa</taxon>
        <taxon>Arthropoda</taxon>
        <taxon>Chelicerata</taxon>
        <taxon>Arachnida</taxon>
        <taxon>Araneae</taxon>
        <taxon>Araneomorphae</taxon>
        <taxon>Entelegynae</taxon>
        <taxon>Araneoidea</taxon>
        <taxon>Araneidae</taxon>
        <taxon>Caerostris</taxon>
    </lineage>
</organism>
<dbReference type="EMBL" id="BPLR01011972">
    <property type="protein sequence ID" value="GIY50372.1"/>
    <property type="molecule type" value="Genomic_DNA"/>
</dbReference>
<evidence type="ECO:0000313" key="3">
    <source>
        <dbReference type="Proteomes" id="UP001054945"/>
    </source>
</evidence>
<feature type="region of interest" description="Disordered" evidence="1">
    <location>
        <begin position="1"/>
        <end position="43"/>
    </location>
</feature>
<evidence type="ECO:0000313" key="2">
    <source>
        <dbReference type="EMBL" id="GIY50372.1"/>
    </source>
</evidence>
<comment type="caution">
    <text evidence="2">The sequence shown here is derived from an EMBL/GenBank/DDBJ whole genome shotgun (WGS) entry which is preliminary data.</text>
</comment>
<keyword evidence="3" id="KW-1185">Reference proteome</keyword>
<name>A0AAV4TYX1_CAEEX</name>
<gene>
    <name evidence="2" type="ORF">CEXT_518551</name>
</gene>